<comment type="catalytic activity">
    <reaction evidence="10 11">
        <text>(R)-pantoate + NADP(+) = 2-dehydropantoate + NADPH + H(+)</text>
        <dbReference type="Rhea" id="RHEA:16233"/>
        <dbReference type="ChEBI" id="CHEBI:11561"/>
        <dbReference type="ChEBI" id="CHEBI:15378"/>
        <dbReference type="ChEBI" id="CHEBI:15980"/>
        <dbReference type="ChEBI" id="CHEBI:57783"/>
        <dbReference type="ChEBI" id="CHEBI:58349"/>
        <dbReference type="EC" id="1.1.1.169"/>
    </reaction>
</comment>
<dbReference type="InterPro" id="IPR013332">
    <property type="entry name" value="KPR_N"/>
</dbReference>
<evidence type="ECO:0000256" key="11">
    <source>
        <dbReference type="RuleBase" id="RU362068"/>
    </source>
</evidence>
<evidence type="ECO:0000256" key="7">
    <source>
        <dbReference type="ARBA" id="ARBA00022857"/>
    </source>
</evidence>
<dbReference type="GO" id="GO:0008677">
    <property type="term" value="F:2-dehydropantoate 2-reductase activity"/>
    <property type="evidence" value="ECO:0007669"/>
    <property type="project" value="UniProtKB-EC"/>
</dbReference>
<dbReference type="PANTHER" id="PTHR43765">
    <property type="entry name" value="2-DEHYDROPANTOATE 2-REDUCTASE-RELATED"/>
    <property type="match status" value="1"/>
</dbReference>
<dbReference type="AlphaFoldDB" id="A0A1W1YWZ4"/>
<dbReference type="UniPathway" id="UPA00028">
    <property type="reaction ID" value="UER00004"/>
</dbReference>
<dbReference type="InterPro" id="IPR008927">
    <property type="entry name" value="6-PGluconate_DH-like_C_sf"/>
</dbReference>
<evidence type="ECO:0000256" key="1">
    <source>
        <dbReference type="ARBA" id="ARBA00002919"/>
    </source>
</evidence>
<dbReference type="Gene3D" id="3.40.50.720">
    <property type="entry name" value="NAD(P)-binding Rossmann-like Domain"/>
    <property type="match status" value="1"/>
</dbReference>
<dbReference type="GO" id="GO:0005737">
    <property type="term" value="C:cytoplasm"/>
    <property type="evidence" value="ECO:0007669"/>
    <property type="project" value="TreeGrafter"/>
</dbReference>
<evidence type="ECO:0000259" key="13">
    <source>
        <dbReference type="Pfam" id="PF08546"/>
    </source>
</evidence>
<evidence type="ECO:0000256" key="9">
    <source>
        <dbReference type="ARBA" id="ARBA00032024"/>
    </source>
</evidence>
<evidence type="ECO:0000256" key="6">
    <source>
        <dbReference type="ARBA" id="ARBA00022655"/>
    </source>
</evidence>
<organism evidence="14 15">
    <name type="scientific">Papillibacter cinnamivorans DSM 12816</name>
    <dbReference type="NCBI Taxonomy" id="1122930"/>
    <lineage>
        <taxon>Bacteria</taxon>
        <taxon>Bacillati</taxon>
        <taxon>Bacillota</taxon>
        <taxon>Clostridia</taxon>
        <taxon>Eubacteriales</taxon>
        <taxon>Oscillospiraceae</taxon>
        <taxon>Papillibacter</taxon>
    </lineage>
</organism>
<dbReference type="Pfam" id="PF08546">
    <property type="entry name" value="ApbA_C"/>
    <property type="match status" value="1"/>
</dbReference>
<gene>
    <name evidence="14" type="ORF">SAMN02745168_0737</name>
</gene>
<dbReference type="InterPro" id="IPR050838">
    <property type="entry name" value="Ketopantoate_reductase"/>
</dbReference>
<dbReference type="InterPro" id="IPR003710">
    <property type="entry name" value="ApbA"/>
</dbReference>
<evidence type="ECO:0000256" key="2">
    <source>
        <dbReference type="ARBA" id="ARBA00004994"/>
    </source>
</evidence>
<feature type="domain" description="Ketopantoate reductase N-terminal" evidence="12">
    <location>
        <begin position="3"/>
        <end position="139"/>
    </location>
</feature>
<protein>
    <recommendedName>
        <fullName evidence="5 11">2-dehydropantoate 2-reductase</fullName>
        <ecNumber evidence="4 11">1.1.1.169</ecNumber>
    </recommendedName>
    <alternativeName>
        <fullName evidence="9 11">Ketopantoate reductase</fullName>
    </alternativeName>
</protein>
<comment type="function">
    <text evidence="1 11">Catalyzes the NADPH-dependent reduction of ketopantoate into pantoic acid.</text>
</comment>
<dbReference type="Proteomes" id="UP000192790">
    <property type="component" value="Unassembled WGS sequence"/>
</dbReference>
<dbReference type="EC" id="1.1.1.169" evidence="4 11"/>
<evidence type="ECO:0000313" key="14">
    <source>
        <dbReference type="EMBL" id="SMC40612.1"/>
    </source>
</evidence>
<dbReference type="GO" id="GO:0050661">
    <property type="term" value="F:NADP binding"/>
    <property type="evidence" value="ECO:0007669"/>
    <property type="project" value="TreeGrafter"/>
</dbReference>
<sequence>MRVAILGAGAMGTVLGAFMTKNGCKVDMIDSYTEHVKALNEKGAKIIGFADMTVPVSALTPCQMEGTYDLVFLFTKQTTNEEVLRNLIPHLNAASTVCTLQNGVPEVYVAEKVGGDRTVGGTVLWGATFIGPGVSELTQDISRLAHLFEIGEIDGKISGRIKKVAEILGYMGPAEISSELMDSRWTKLVANACMSGMSAACGCTFGEVLDNPKARACLCYIGNEVKKTCEADGHKLHTLLNYDLTPLSFKKPEDFEVSQKMFINIYNGLRSAKASMLQDLERGKKTEVNMLNGFVSDTARKYGIATPFCDTVVKVITGIESRHLPLSMDNLKYFKVPGFQE</sequence>
<dbReference type="InterPro" id="IPR013328">
    <property type="entry name" value="6PGD_dom2"/>
</dbReference>
<dbReference type="SUPFAM" id="SSF51735">
    <property type="entry name" value="NAD(P)-binding Rossmann-fold domains"/>
    <property type="match status" value="1"/>
</dbReference>
<dbReference type="EMBL" id="FWXW01000001">
    <property type="protein sequence ID" value="SMC40612.1"/>
    <property type="molecule type" value="Genomic_DNA"/>
</dbReference>
<evidence type="ECO:0000256" key="3">
    <source>
        <dbReference type="ARBA" id="ARBA00007870"/>
    </source>
</evidence>
<dbReference type="Gene3D" id="1.10.1040.10">
    <property type="entry name" value="N-(1-d-carboxylethyl)-l-norvaline Dehydrogenase, domain 2"/>
    <property type="match status" value="1"/>
</dbReference>
<proteinExistence type="inferred from homology"/>
<keyword evidence="8 11" id="KW-0560">Oxidoreductase</keyword>
<reference evidence="14 15" key="1">
    <citation type="submission" date="2017-04" db="EMBL/GenBank/DDBJ databases">
        <authorList>
            <person name="Afonso C.L."/>
            <person name="Miller P.J."/>
            <person name="Scott M.A."/>
            <person name="Spackman E."/>
            <person name="Goraichik I."/>
            <person name="Dimitrov K.M."/>
            <person name="Suarez D.L."/>
            <person name="Swayne D.E."/>
        </authorList>
    </citation>
    <scope>NUCLEOTIDE SEQUENCE [LARGE SCALE GENOMIC DNA]</scope>
    <source>
        <strain evidence="14 15">DSM 12816</strain>
    </source>
</reference>
<keyword evidence="6 11" id="KW-0566">Pantothenate biosynthesis</keyword>
<keyword evidence="15" id="KW-1185">Reference proteome</keyword>
<dbReference type="InterPro" id="IPR013752">
    <property type="entry name" value="KPA_reductase"/>
</dbReference>
<evidence type="ECO:0000259" key="12">
    <source>
        <dbReference type="Pfam" id="PF02558"/>
    </source>
</evidence>
<comment type="pathway">
    <text evidence="2 11">Cofactor biosynthesis; (R)-pantothenate biosynthesis; (R)-pantoate from 3-methyl-2-oxobutanoate: step 2/2.</text>
</comment>
<dbReference type="RefSeq" id="WP_084233350.1">
    <property type="nucleotide sequence ID" value="NZ_FWXW01000001.1"/>
</dbReference>
<dbReference type="Pfam" id="PF02558">
    <property type="entry name" value="ApbA"/>
    <property type="match status" value="1"/>
</dbReference>
<dbReference type="STRING" id="1122930.SAMN02745168_0737"/>
<dbReference type="GO" id="GO:0015940">
    <property type="term" value="P:pantothenate biosynthetic process"/>
    <property type="evidence" value="ECO:0007669"/>
    <property type="project" value="UniProtKB-UniPathway"/>
</dbReference>
<feature type="domain" description="Ketopantoate reductase C-terminal" evidence="13">
    <location>
        <begin position="180"/>
        <end position="319"/>
    </location>
</feature>
<dbReference type="SUPFAM" id="SSF48179">
    <property type="entry name" value="6-phosphogluconate dehydrogenase C-terminal domain-like"/>
    <property type="match status" value="1"/>
</dbReference>
<evidence type="ECO:0000256" key="4">
    <source>
        <dbReference type="ARBA" id="ARBA00013014"/>
    </source>
</evidence>
<keyword evidence="7 11" id="KW-0521">NADP</keyword>
<comment type="similarity">
    <text evidence="3 11">Belongs to the ketopantoate reductase family.</text>
</comment>
<evidence type="ECO:0000256" key="8">
    <source>
        <dbReference type="ARBA" id="ARBA00023002"/>
    </source>
</evidence>
<accession>A0A1W1YWZ4</accession>
<dbReference type="NCBIfam" id="TIGR00745">
    <property type="entry name" value="apbA_panE"/>
    <property type="match status" value="1"/>
</dbReference>
<dbReference type="InterPro" id="IPR036291">
    <property type="entry name" value="NAD(P)-bd_dom_sf"/>
</dbReference>
<dbReference type="PANTHER" id="PTHR43765:SF2">
    <property type="entry name" value="2-DEHYDROPANTOATE 2-REDUCTASE"/>
    <property type="match status" value="1"/>
</dbReference>
<evidence type="ECO:0000256" key="10">
    <source>
        <dbReference type="ARBA" id="ARBA00048793"/>
    </source>
</evidence>
<evidence type="ECO:0000313" key="15">
    <source>
        <dbReference type="Proteomes" id="UP000192790"/>
    </source>
</evidence>
<evidence type="ECO:0000256" key="5">
    <source>
        <dbReference type="ARBA" id="ARBA00019465"/>
    </source>
</evidence>
<name>A0A1W1YWZ4_9FIRM</name>
<dbReference type="OrthoDB" id="9793586at2"/>